<dbReference type="EMBL" id="CP010407">
    <property type="protein sequence ID" value="AJF69353.1"/>
    <property type="molecule type" value="Genomic_DNA"/>
</dbReference>
<feature type="region of interest" description="Disordered" evidence="1">
    <location>
        <begin position="263"/>
        <end position="289"/>
    </location>
</feature>
<reference evidence="3 4" key="1">
    <citation type="submission" date="2014-12" db="EMBL/GenBank/DDBJ databases">
        <title>Complete genome sequence of Streptomyces vietnamensis strain GIMV4.0001, a genetic manipulable producer of the benzoisochromanequinone antibiotic granaticin.</title>
        <authorList>
            <person name="Deng M.R."/>
            <person name="Guo J."/>
            <person name="Ma L.Y."/>
            <person name="Feng G.D."/>
            <person name="Mo C.Y."/>
            <person name="Zhu H.H."/>
        </authorList>
    </citation>
    <scope>NUCLEOTIDE SEQUENCE [LARGE SCALE GENOMIC DNA]</scope>
    <source>
        <strain evidence="4">GIMV4.0001</strain>
    </source>
</reference>
<dbReference type="PANTHER" id="PTHR37474">
    <property type="entry name" value="RNA LIGASE/CYCLIC NUCLEOTIDE PHOSPHODIESTERASE"/>
    <property type="match status" value="1"/>
</dbReference>
<evidence type="ECO:0000313" key="4">
    <source>
        <dbReference type="Proteomes" id="UP000031774"/>
    </source>
</evidence>
<sequence>MHTSDEIYHRVLWDPRFDPERFVMGIAERGAPPKRVLLGDFVPGGEIPWHRVVFFEADGQVVWDRASGIDRLDETLAGQAGPVPDPAPGDVLAVPPTNRTAVAWLPPAKLWPPIQHIRREHDRQIRRWPPHVNVLFGFVPEAEFPRALPLVAAALAETPPFTARLAGVHWFGHRQDATVWLDPAAAGHEPWARLRESLELRFPLCGSRSHGFTPHLSLGRTPDPHPLTRKAEALLGPMTARVDELVLLSRHGDEPMRVRARIRLGSGDVRPPESLALPGKPPPSPPPER</sequence>
<keyword evidence="3" id="KW-0808">Transferase</keyword>
<gene>
    <name evidence="3" type="ORF">SVTN_38915</name>
</gene>
<name>A0A0B5II55_9ACTN</name>
<proteinExistence type="predicted"/>
<organism evidence="3 4">
    <name type="scientific">Streptomyces vietnamensis</name>
    <dbReference type="NCBI Taxonomy" id="362257"/>
    <lineage>
        <taxon>Bacteria</taxon>
        <taxon>Bacillati</taxon>
        <taxon>Actinomycetota</taxon>
        <taxon>Actinomycetes</taxon>
        <taxon>Kitasatosporales</taxon>
        <taxon>Streptomycetaceae</taxon>
        <taxon>Streptomyces</taxon>
    </lineage>
</organism>
<dbReference type="AlphaFoldDB" id="A0A0B5II55"/>
<dbReference type="Gene3D" id="3.90.1140.10">
    <property type="entry name" value="Cyclic phosphodiesterase"/>
    <property type="match status" value="1"/>
</dbReference>
<feature type="domain" description="MJ1316 RNA cyclic group end recognition" evidence="2">
    <location>
        <begin position="1"/>
        <end position="65"/>
    </location>
</feature>
<dbReference type="KEGG" id="svt:SVTN_38915"/>
<evidence type="ECO:0000259" key="2">
    <source>
        <dbReference type="Pfam" id="PF04457"/>
    </source>
</evidence>
<dbReference type="InterPro" id="IPR009097">
    <property type="entry name" value="Cyclic_Pdiesterase"/>
</dbReference>
<dbReference type="Pfam" id="PF04457">
    <property type="entry name" value="MJ1316"/>
    <property type="match status" value="1"/>
</dbReference>
<dbReference type="Proteomes" id="UP000031774">
    <property type="component" value="Chromosome"/>
</dbReference>
<accession>A0A0B5II55</accession>
<dbReference type="SUPFAM" id="SSF55144">
    <property type="entry name" value="LigT-like"/>
    <property type="match status" value="1"/>
</dbReference>
<dbReference type="InterPro" id="IPR040459">
    <property type="entry name" value="MJ1316"/>
</dbReference>
<dbReference type="GO" id="GO:0016740">
    <property type="term" value="F:transferase activity"/>
    <property type="evidence" value="ECO:0007669"/>
    <property type="project" value="UniProtKB-KW"/>
</dbReference>
<dbReference type="PANTHER" id="PTHR37474:SF1">
    <property type="entry name" value="2'-5' RNA LIGASE FAMILY PROTEIN"/>
    <property type="match status" value="1"/>
</dbReference>
<evidence type="ECO:0000313" key="3">
    <source>
        <dbReference type="EMBL" id="AJF69353.1"/>
    </source>
</evidence>
<dbReference type="HOGENOM" id="CLU_057519_0_0_11"/>
<dbReference type="STRING" id="362257.SVTN_38915"/>
<feature type="compositionally biased region" description="Pro residues" evidence="1">
    <location>
        <begin position="279"/>
        <end position="289"/>
    </location>
</feature>
<protein>
    <submittedName>
        <fullName evidence="3">Polynucleotide adenyltransferase</fullName>
    </submittedName>
</protein>
<dbReference type="Pfam" id="PF13563">
    <property type="entry name" value="2_5_RNA_ligase2"/>
    <property type="match status" value="1"/>
</dbReference>
<evidence type="ECO:0000256" key="1">
    <source>
        <dbReference type="SAM" id="MobiDB-lite"/>
    </source>
</evidence>
<keyword evidence="4" id="KW-1185">Reference proteome</keyword>